<dbReference type="EMBL" id="NDYQ01000020">
    <property type="protein sequence ID" value="OUT16097.1"/>
    <property type="molecule type" value="Genomic_DNA"/>
</dbReference>
<dbReference type="RefSeq" id="WP_087582226.1">
    <property type="nucleotide sequence ID" value="NZ_NDYQ01000020.1"/>
</dbReference>
<comment type="caution">
    <text evidence="1">The sequence shown here is derived from an EMBL/GenBank/DDBJ whole genome shotgun (WGS) entry which is preliminary data.</text>
</comment>
<name>A0A1Y5N5S0_9BACT</name>
<proteinExistence type="predicted"/>
<reference evidence="1 2" key="1">
    <citation type="submission" date="2017-04" db="EMBL/GenBank/DDBJ databases">
        <title>Complete genome of Campylobacter concisus ATCC 33237T and draft genomes for an additional eight well characterized C. concisus strains.</title>
        <authorList>
            <person name="Cornelius A.J."/>
            <person name="Miller W.G."/>
            <person name="Lastovica A.J."/>
            <person name="On S.L."/>
            <person name="French N.P."/>
            <person name="Vandenberg O."/>
            <person name="Biggs P.J."/>
        </authorList>
    </citation>
    <scope>NUCLEOTIDE SEQUENCE [LARGE SCALE GENOMIC DNA]</scope>
    <source>
        <strain evidence="1 2">Lasto127.99</strain>
    </source>
</reference>
<dbReference type="AlphaFoldDB" id="A0A1Y5N5S0"/>
<accession>A0A1Y5N5S0</accession>
<dbReference type="Proteomes" id="UP000195893">
    <property type="component" value="Unassembled WGS sequence"/>
</dbReference>
<evidence type="ECO:0000313" key="1">
    <source>
        <dbReference type="EMBL" id="OUT16097.1"/>
    </source>
</evidence>
<gene>
    <name evidence="1" type="ORF">B9N60_09835</name>
</gene>
<sequence>MSYFLICILSLILGVLLCPIVIFLRARKCEGWDSSNMTNIIRVFAHLATHPDDFSRFQYEDGKKPFWYLSGDEFTDIVKTRPKENK</sequence>
<protein>
    <submittedName>
        <fullName evidence="1">Uncharacterized protein</fullName>
    </submittedName>
</protein>
<organism evidence="1 2">
    <name type="scientific">Campylobacter concisus</name>
    <dbReference type="NCBI Taxonomy" id="199"/>
    <lineage>
        <taxon>Bacteria</taxon>
        <taxon>Pseudomonadati</taxon>
        <taxon>Campylobacterota</taxon>
        <taxon>Epsilonproteobacteria</taxon>
        <taxon>Campylobacterales</taxon>
        <taxon>Campylobacteraceae</taxon>
        <taxon>Campylobacter</taxon>
    </lineage>
</organism>
<evidence type="ECO:0000313" key="2">
    <source>
        <dbReference type="Proteomes" id="UP000195893"/>
    </source>
</evidence>